<dbReference type="AlphaFoldDB" id="A0A1H9QS69"/>
<accession>A0A1H9QS69</accession>
<keyword evidence="4" id="KW-1185">Reference proteome</keyword>
<sequence length="235" mass="25009">MTVADFEPSLKVTLAYEGGVSDHPLDPGGLTKAGVTQATYDAWRKLQKVPMRSVTMVTDAEIRSIYRDGYWGVVRGDELPSGIDFAVFDFAVNSGPARAAKSLQKAVGASADGVIGNLTLAAVIDAARKDEEAVIRIICEDRLAFMKSLSTWATFGTGWTRRVMGATSGFQANDSGVIDYATMIARNDLTFGAPINPAPGKAWPEGEDYLVLRSDLLSAVSQLATVAGRFPSALA</sequence>
<evidence type="ECO:0000313" key="4">
    <source>
        <dbReference type="Proteomes" id="UP000199647"/>
    </source>
</evidence>
<proteinExistence type="predicted"/>
<dbReference type="OrthoDB" id="9815229at2"/>
<evidence type="ECO:0000259" key="2">
    <source>
        <dbReference type="Pfam" id="PF09374"/>
    </source>
</evidence>
<dbReference type="Pfam" id="PF09374">
    <property type="entry name" value="PG_binding_3"/>
    <property type="match status" value="1"/>
</dbReference>
<feature type="domain" description="TtsA-like Glycoside hydrolase family 108" evidence="1">
    <location>
        <begin position="11"/>
        <end position="95"/>
    </location>
</feature>
<dbReference type="RefSeq" id="WP_092500033.1">
    <property type="nucleotide sequence ID" value="NZ_FOFG01000032.1"/>
</dbReference>
<dbReference type="InterPro" id="IPR008565">
    <property type="entry name" value="TtsA-like_GH18_dom"/>
</dbReference>
<dbReference type="Pfam" id="PF05838">
    <property type="entry name" value="Glyco_hydro_108"/>
    <property type="match status" value="1"/>
</dbReference>
<dbReference type="InterPro" id="IPR023346">
    <property type="entry name" value="Lysozyme-like_dom_sf"/>
</dbReference>
<dbReference type="CDD" id="cd13926">
    <property type="entry name" value="N-acetylmuramidase_GH108"/>
    <property type="match status" value="1"/>
</dbReference>
<evidence type="ECO:0000259" key="1">
    <source>
        <dbReference type="Pfam" id="PF05838"/>
    </source>
</evidence>
<name>A0A1H9QS69_9HYPH</name>
<feature type="domain" description="Peptidoglycan binding" evidence="2">
    <location>
        <begin position="99"/>
        <end position="162"/>
    </location>
</feature>
<evidence type="ECO:0000313" key="3">
    <source>
        <dbReference type="EMBL" id="SER62699.1"/>
    </source>
</evidence>
<gene>
    <name evidence="3" type="ORF">SAMN05216548_1328</name>
</gene>
<reference evidence="3 4" key="1">
    <citation type="submission" date="2016-10" db="EMBL/GenBank/DDBJ databases">
        <authorList>
            <person name="de Groot N.N."/>
        </authorList>
    </citation>
    <scope>NUCLEOTIDE SEQUENCE [LARGE SCALE GENOMIC DNA]</scope>
    <source>
        <strain evidence="3 4">A52C2</strain>
    </source>
</reference>
<dbReference type="Proteomes" id="UP000199647">
    <property type="component" value="Unassembled WGS sequence"/>
</dbReference>
<dbReference type="Gene3D" id="1.20.141.10">
    <property type="entry name" value="Chitosanase, subunit A, domain 1"/>
    <property type="match status" value="1"/>
</dbReference>
<dbReference type="EMBL" id="FOFG01000032">
    <property type="protein sequence ID" value="SER62699.1"/>
    <property type="molecule type" value="Genomic_DNA"/>
</dbReference>
<organism evidence="3 4">
    <name type="scientific">Faunimonas pinastri</name>
    <dbReference type="NCBI Taxonomy" id="1855383"/>
    <lineage>
        <taxon>Bacteria</taxon>
        <taxon>Pseudomonadati</taxon>
        <taxon>Pseudomonadota</taxon>
        <taxon>Alphaproteobacteria</taxon>
        <taxon>Hyphomicrobiales</taxon>
        <taxon>Afifellaceae</taxon>
        <taxon>Faunimonas</taxon>
    </lineage>
</organism>
<dbReference type="STRING" id="1855383.SAMN05216548_1328"/>
<protein>
    <submittedName>
        <fullName evidence="3">Predicted Peptidoglycan domain-containing protein</fullName>
    </submittedName>
</protein>
<dbReference type="InterPro" id="IPR018537">
    <property type="entry name" value="Peptidoglycan-bd_3"/>
</dbReference>
<dbReference type="SUPFAM" id="SSF53955">
    <property type="entry name" value="Lysozyme-like"/>
    <property type="match status" value="1"/>
</dbReference>